<keyword evidence="1" id="KW-0677">Repeat</keyword>
<gene>
    <name evidence="5" type="ORF">HPP92_024167</name>
    <name evidence="4" type="ORF">HPP92_024500</name>
</gene>
<dbReference type="InterPro" id="IPR044645">
    <property type="entry name" value="DG1/EMB2279-like"/>
</dbReference>
<reference evidence="6 7" key="1">
    <citation type="journal article" date="2020" name="Nat. Food">
        <title>A phased Vanilla planifolia genome enables genetic improvement of flavour and production.</title>
        <authorList>
            <person name="Hasing T."/>
            <person name="Tang H."/>
            <person name="Brym M."/>
            <person name="Khazi F."/>
            <person name="Huang T."/>
            <person name="Chambers A.H."/>
        </authorList>
    </citation>
    <scope>NUCLEOTIDE SEQUENCE [LARGE SCALE GENOMIC DNA]</scope>
    <source>
        <tissue evidence="5">Leaf</tissue>
    </source>
</reference>
<organism evidence="5 7">
    <name type="scientific">Vanilla planifolia</name>
    <name type="common">Vanilla</name>
    <dbReference type="NCBI Taxonomy" id="51239"/>
    <lineage>
        <taxon>Eukaryota</taxon>
        <taxon>Viridiplantae</taxon>
        <taxon>Streptophyta</taxon>
        <taxon>Embryophyta</taxon>
        <taxon>Tracheophyta</taxon>
        <taxon>Spermatophyta</taxon>
        <taxon>Magnoliopsida</taxon>
        <taxon>Liliopsida</taxon>
        <taxon>Asparagales</taxon>
        <taxon>Orchidaceae</taxon>
        <taxon>Vanilloideae</taxon>
        <taxon>Vanilleae</taxon>
        <taxon>Vanilla</taxon>
    </lineage>
</organism>
<dbReference type="Gene3D" id="1.25.40.10">
    <property type="entry name" value="Tetratricopeptide repeat domain"/>
    <property type="match status" value="2"/>
</dbReference>
<dbReference type="EMBL" id="JADCNL010000013">
    <property type="protein sequence ID" value="KAG0455208.1"/>
    <property type="molecule type" value="Genomic_DNA"/>
</dbReference>
<dbReference type="AlphaFoldDB" id="A0A835PN14"/>
<evidence type="ECO:0000256" key="2">
    <source>
        <dbReference type="PROSITE-ProRule" id="PRU00708"/>
    </source>
</evidence>
<feature type="transmembrane region" description="Helical" evidence="3">
    <location>
        <begin position="306"/>
        <end position="328"/>
    </location>
</feature>
<dbReference type="PANTHER" id="PTHR46935:SF2">
    <property type="entry name" value="PENTACOTRIPEPTIDE-REPEAT REGION OF PRORP DOMAIN-CONTAINING PROTEIN"/>
    <property type="match status" value="1"/>
</dbReference>
<sequence length="402" mass="46826">MSAMEVLPMARYRLFASLSSQSDGKTFEPDTEVIKQRLLRKGVFPTPKILHNLRKKEIQKSIRRSKKLALKEETFPLSESQKKALVDDVLFRQAASEYRAVMSELDQKREQRSALSGMPWKRASGTDIVGVGSEREDFTGKKLKNEHLEDLRRLLAERNKDTVKWFLDEDDVEEIEGVAEDRRLRRWHNIKRMKDDEKIHLLARRLGSANLSMQDWKFSRLMKHSGLLFSEMCMLDIIEELGSLRSWRQALSVVKWVYNQQEYKNCKSRFVYTKLLSVLSKERRPNEALKIFNEMREDGQIYPDMAAYHSIAITLGQAGLVEALILIIDCMRQKPARKLKNMKRRNWDPCLEPDIIIYNAVLNACIPSHQWKGVSWVLKQMRCAGLKPTETTYGLAMETSFL</sequence>
<feature type="repeat" description="PPR" evidence="2">
    <location>
        <begin position="354"/>
        <end position="388"/>
    </location>
</feature>
<feature type="repeat" description="PPR" evidence="2">
    <location>
        <begin position="268"/>
        <end position="302"/>
    </location>
</feature>
<dbReference type="Pfam" id="PF13812">
    <property type="entry name" value="PPR_3"/>
    <property type="match status" value="1"/>
</dbReference>
<dbReference type="Proteomes" id="UP000639772">
    <property type="component" value="Chromosome 13"/>
</dbReference>
<evidence type="ECO:0008006" key="8">
    <source>
        <dbReference type="Google" id="ProtNLM"/>
    </source>
</evidence>
<evidence type="ECO:0000256" key="3">
    <source>
        <dbReference type="SAM" id="Phobius"/>
    </source>
</evidence>
<dbReference type="NCBIfam" id="TIGR00756">
    <property type="entry name" value="PPR"/>
    <property type="match status" value="1"/>
</dbReference>
<evidence type="ECO:0000313" key="7">
    <source>
        <dbReference type="Proteomes" id="UP000639772"/>
    </source>
</evidence>
<proteinExistence type="predicted"/>
<dbReference type="OrthoDB" id="1904535at2759"/>
<dbReference type="PANTHER" id="PTHR46935">
    <property type="entry name" value="OS01G0674700 PROTEIN"/>
    <property type="match status" value="1"/>
</dbReference>
<dbReference type="PROSITE" id="PS51375">
    <property type="entry name" value="PPR"/>
    <property type="match status" value="2"/>
</dbReference>
<protein>
    <recommendedName>
        <fullName evidence="8">Pentatricopeptide repeat-containing protein</fullName>
    </recommendedName>
</protein>
<dbReference type="InterPro" id="IPR002885">
    <property type="entry name" value="PPR_rpt"/>
</dbReference>
<dbReference type="Proteomes" id="UP000636800">
    <property type="component" value="Chromosome 13"/>
</dbReference>
<keyword evidence="3" id="KW-1133">Transmembrane helix</keyword>
<evidence type="ECO:0000256" key="1">
    <source>
        <dbReference type="ARBA" id="ARBA00022737"/>
    </source>
</evidence>
<dbReference type="InterPro" id="IPR011990">
    <property type="entry name" value="TPR-like_helical_dom_sf"/>
</dbReference>
<keyword evidence="6" id="KW-1185">Reference proteome</keyword>
<evidence type="ECO:0000313" key="4">
    <source>
        <dbReference type="EMBL" id="KAG0455208.1"/>
    </source>
</evidence>
<name>A0A835PN14_VANPL</name>
<evidence type="ECO:0000313" key="6">
    <source>
        <dbReference type="Proteomes" id="UP000636800"/>
    </source>
</evidence>
<keyword evidence="3" id="KW-0472">Membrane</keyword>
<keyword evidence="3" id="KW-0812">Transmembrane</keyword>
<dbReference type="GO" id="GO:0009507">
    <property type="term" value="C:chloroplast"/>
    <property type="evidence" value="ECO:0007669"/>
    <property type="project" value="TreeGrafter"/>
</dbReference>
<dbReference type="GO" id="GO:0009658">
    <property type="term" value="P:chloroplast organization"/>
    <property type="evidence" value="ECO:0007669"/>
    <property type="project" value="InterPro"/>
</dbReference>
<comment type="caution">
    <text evidence="5">The sequence shown here is derived from an EMBL/GenBank/DDBJ whole genome shotgun (WGS) entry which is preliminary data.</text>
</comment>
<dbReference type="Pfam" id="PF01535">
    <property type="entry name" value="PPR"/>
    <property type="match status" value="1"/>
</dbReference>
<evidence type="ECO:0000313" key="5">
    <source>
        <dbReference type="EMBL" id="KAG0456379.1"/>
    </source>
</evidence>
<dbReference type="EMBL" id="JADCNM010000013">
    <property type="protein sequence ID" value="KAG0456379.1"/>
    <property type="molecule type" value="Genomic_DNA"/>
</dbReference>
<accession>A0A835PN14</accession>